<reference evidence="1" key="1">
    <citation type="submission" date="2021-08" db="EMBL/GenBank/DDBJ databases">
        <title>Chromosome-Level Trichoderma cornu-damae using Hi-C Data.</title>
        <authorList>
            <person name="Kim C.S."/>
        </authorList>
    </citation>
    <scope>NUCLEOTIDE SEQUENCE</scope>
    <source>
        <strain evidence="1">KA19-0412C</strain>
    </source>
</reference>
<protein>
    <submittedName>
        <fullName evidence="1">Uncharacterized protein</fullName>
    </submittedName>
</protein>
<dbReference type="Proteomes" id="UP000827724">
    <property type="component" value="Unassembled WGS sequence"/>
</dbReference>
<keyword evidence="2" id="KW-1185">Reference proteome</keyword>
<sequence length="100" mass="11508">MRETANRKARATPISENRAAVSIYDGLCNVRNSADESTMRQLHTYTAASGLNLGTPYARLRVQQREGCGEDQRPTLKMEAARISTPDRWLDLKFWIEMWY</sequence>
<gene>
    <name evidence="1" type="ORF">Trco_004034</name>
</gene>
<dbReference type="EMBL" id="JAIWOZ010000003">
    <property type="protein sequence ID" value="KAH6607721.1"/>
    <property type="molecule type" value="Genomic_DNA"/>
</dbReference>
<comment type="caution">
    <text evidence="1">The sequence shown here is derived from an EMBL/GenBank/DDBJ whole genome shotgun (WGS) entry which is preliminary data.</text>
</comment>
<accession>A0A9P8QJX8</accession>
<evidence type="ECO:0000313" key="2">
    <source>
        <dbReference type="Proteomes" id="UP000827724"/>
    </source>
</evidence>
<name>A0A9P8QJX8_9HYPO</name>
<evidence type="ECO:0000313" key="1">
    <source>
        <dbReference type="EMBL" id="KAH6607721.1"/>
    </source>
</evidence>
<organism evidence="1 2">
    <name type="scientific">Trichoderma cornu-damae</name>
    <dbReference type="NCBI Taxonomy" id="654480"/>
    <lineage>
        <taxon>Eukaryota</taxon>
        <taxon>Fungi</taxon>
        <taxon>Dikarya</taxon>
        <taxon>Ascomycota</taxon>
        <taxon>Pezizomycotina</taxon>
        <taxon>Sordariomycetes</taxon>
        <taxon>Hypocreomycetidae</taxon>
        <taxon>Hypocreales</taxon>
        <taxon>Hypocreaceae</taxon>
        <taxon>Trichoderma</taxon>
    </lineage>
</organism>
<proteinExistence type="predicted"/>
<dbReference type="AlphaFoldDB" id="A0A9P8QJX8"/>